<name>A0A1J4KVK5_9EUKA</name>
<evidence type="ECO:0000313" key="2">
    <source>
        <dbReference type="Proteomes" id="UP000179807"/>
    </source>
</evidence>
<evidence type="ECO:0000313" key="1">
    <source>
        <dbReference type="EMBL" id="OHT14920.1"/>
    </source>
</evidence>
<reference evidence="1" key="1">
    <citation type="submission" date="2016-10" db="EMBL/GenBank/DDBJ databases">
        <authorList>
            <person name="Benchimol M."/>
            <person name="Almeida L.G."/>
            <person name="Vasconcelos A.T."/>
            <person name="Perreira-Neves A."/>
            <person name="Rosa I.A."/>
            <person name="Tasca T."/>
            <person name="Bogo M.R."/>
            <person name="de Souza W."/>
        </authorList>
    </citation>
    <scope>NUCLEOTIDE SEQUENCE [LARGE SCALE GENOMIC DNA]</scope>
    <source>
        <strain evidence="1">K</strain>
    </source>
</reference>
<dbReference type="RefSeq" id="XP_068368056.1">
    <property type="nucleotide sequence ID" value="XM_068497988.1"/>
</dbReference>
<keyword evidence="2" id="KW-1185">Reference proteome</keyword>
<organism evidence="1 2">
    <name type="scientific">Tritrichomonas foetus</name>
    <dbReference type="NCBI Taxonomy" id="1144522"/>
    <lineage>
        <taxon>Eukaryota</taxon>
        <taxon>Metamonada</taxon>
        <taxon>Parabasalia</taxon>
        <taxon>Tritrichomonadida</taxon>
        <taxon>Tritrichomonadidae</taxon>
        <taxon>Tritrichomonas</taxon>
    </lineage>
</organism>
<protein>
    <submittedName>
        <fullName evidence="1">Uncharacterized protein</fullName>
    </submittedName>
</protein>
<comment type="caution">
    <text evidence="1">The sequence shown here is derived from an EMBL/GenBank/DDBJ whole genome shotgun (WGS) entry which is preliminary data.</text>
</comment>
<gene>
    <name evidence="1" type="ORF">TRFO_14732</name>
</gene>
<dbReference type="OrthoDB" id="10632445at2759"/>
<sequence>MNPDSEFFPYTNHSIVDLSALQIYQEVNPKNYSDNCFVYACIQSGEFIDLEIETLQMEIKTKKLPNERINDIDKHFRCNFAVKRIDKETGVMQVNINTNRNKKCSSFKRCVELILYKYHYMIDQKLPVTTYYLEHKEMLKQKFQSMDQ</sequence>
<accession>A0A1J4KVK5</accession>
<dbReference type="EMBL" id="MLAK01000303">
    <property type="protein sequence ID" value="OHT14920.1"/>
    <property type="molecule type" value="Genomic_DNA"/>
</dbReference>
<dbReference type="Proteomes" id="UP000179807">
    <property type="component" value="Unassembled WGS sequence"/>
</dbReference>
<dbReference type="AlphaFoldDB" id="A0A1J4KVK5"/>
<proteinExistence type="predicted"/>
<dbReference type="VEuPathDB" id="TrichDB:TRFO_14732"/>
<dbReference type="GeneID" id="94832692"/>